<sequence length="230" mass="25628">MSSLFRDIRAKLSRSSSYNSADQLPRTPRILVDISISSPTLSKSGNPPFTITPQARVDGPRPITIDTFQRVLCHRPTALDYQGLTFENTATGELAERRVIDVHDRVPDSRSATSEEVVEIPATNASEPSTVEHTLQNPHHWPPASEPISPQTPEMRAIAEELLRAITDQTVGLDVGNTYRIGLGRCWDRISWWRPGRKAEVFAAGSVRRRAEGPRLELHLARTTTFTVVD</sequence>
<feature type="region of interest" description="Disordered" evidence="1">
    <location>
        <begin position="128"/>
        <end position="148"/>
    </location>
</feature>
<dbReference type="OrthoDB" id="3645724at2759"/>
<evidence type="ECO:0000313" key="3">
    <source>
        <dbReference type="Proteomes" id="UP001138500"/>
    </source>
</evidence>
<keyword evidence="3" id="KW-1185">Reference proteome</keyword>
<dbReference type="EMBL" id="RIBY02000180">
    <property type="protein sequence ID" value="KAH9844984.1"/>
    <property type="molecule type" value="Genomic_DNA"/>
</dbReference>
<gene>
    <name evidence="2" type="ORF">Tdes44962_MAKER06970</name>
</gene>
<comment type="caution">
    <text evidence="2">The sequence shown here is derived from an EMBL/GenBank/DDBJ whole genome shotgun (WGS) entry which is preliminary data.</text>
</comment>
<evidence type="ECO:0000313" key="2">
    <source>
        <dbReference type="EMBL" id="KAH9844984.1"/>
    </source>
</evidence>
<dbReference type="AlphaFoldDB" id="A0A9W7W6E2"/>
<feature type="compositionally biased region" description="Polar residues" evidence="1">
    <location>
        <begin position="128"/>
        <end position="137"/>
    </location>
</feature>
<dbReference type="Proteomes" id="UP001138500">
    <property type="component" value="Unassembled WGS sequence"/>
</dbReference>
<protein>
    <submittedName>
        <fullName evidence="2">Uncharacterized protein</fullName>
    </submittedName>
</protein>
<reference evidence="2 3" key="1">
    <citation type="journal article" date="2018" name="IMA Fungus">
        <title>IMA Genome-F 10: Nine draft genome sequences of Claviceps purpurea s.lat., including C. arundinis, C. humidiphila, and C. cf. spartinae, pseudomolecules for the pitch canker pathogen Fusarium circinatum, draft genome of Davidsoniella eucalypti, Grosmannia galeiformis, Quambalaria eucalypti, and Teratosphaeria destructans.</title>
        <authorList>
            <person name="Wingfield B.D."/>
            <person name="Liu M."/>
            <person name="Nguyen H.D."/>
            <person name="Lane F.A."/>
            <person name="Morgan S.W."/>
            <person name="De Vos L."/>
            <person name="Wilken P.M."/>
            <person name="Duong T.A."/>
            <person name="Aylward J."/>
            <person name="Coetzee M.P."/>
            <person name="Dadej K."/>
            <person name="De Beer Z.W."/>
            <person name="Findlay W."/>
            <person name="Havenga M."/>
            <person name="Kolarik M."/>
            <person name="Menzies J.G."/>
            <person name="Naidoo K."/>
            <person name="Pochopski O."/>
            <person name="Shoukouhi P."/>
            <person name="Santana Q.C."/>
            <person name="Seifert K.A."/>
            <person name="Soal N."/>
            <person name="Steenkamp E.T."/>
            <person name="Tatham C.T."/>
            <person name="van der Nest M.A."/>
            <person name="Wingfield M.J."/>
        </authorList>
    </citation>
    <scope>NUCLEOTIDE SEQUENCE [LARGE SCALE GENOMIC DNA]</scope>
    <source>
        <strain evidence="2">CMW44962</strain>
    </source>
</reference>
<reference evidence="2 3" key="2">
    <citation type="journal article" date="2021" name="Curr. Genet.">
        <title>Genetic response to nitrogen starvation in the aggressive Eucalyptus foliar pathogen Teratosphaeria destructans.</title>
        <authorList>
            <person name="Havenga M."/>
            <person name="Wingfield B.D."/>
            <person name="Wingfield M.J."/>
            <person name="Dreyer L.L."/>
            <person name="Roets F."/>
            <person name="Aylward J."/>
        </authorList>
    </citation>
    <scope>NUCLEOTIDE SEQUENCE [LARGE SCALE GENOMIC DNA]</scope>
    <source>
        <strain evidence="2">CMW44962</strain>
    </source>
</reference>
<name>A0A9W7W6E2_9PEZI</name>
<proteinExistence type="predicted"/>
<organism evidence="2 3">
    <name type="scientific">Teratosphaeria destructans</name>
    <dbReference type="NCBI Taxonomy" id="418781"/>
    <lineage>
        <taxon>Eukaryota</taxon>
        <taxon>Fungi</taxon>
        <taxon>Dikarya</taxon>
        <taxon>Ascomycota</taxon>
        <taxon>Pezizomycotina</taxon>
        <taxon>Dothideomycetes</taxon>
        <taxon>Dothideomycetidae</taxon>
        <taxon>Mycosphaerellales</taxon>
        <taxon>Teratosphaeriaceae</taxon>
        <taxon>Teratosphaeria</taxon>
    </lineage>
</organism>
<evidence type="ECO:0000256" key="1">
    <source>
        <dbReference type="SAM" id="MobiDB-lite"/>
    </source>
</evidence>
<accession>A0A9W7W6E2</accession>